<dbReference type="Proteomes" id="UP001190700">
    <property type="component" value="Unassembled WGS sequence"/>
</dbReference>
<dbReference type="SUPFAM" id="SSF49764">
    <property type="entry name" value="HSP20-like chaperones"/>
    <property type="match status" value="1"/>
</dbReference>
<organism evidence="5 6">
    <name type="scientific">Cymbomonas tetramitiformis</name>
    <dbReference type="NCBI Taxonomy" id="36881"/>
    <lineage>
        <taxon>Eukaryota</taxon>
        <taxon>Viridiplantae</taxon>
        <taxon>Chlorophyta</taxon>
        <taxon>Pyramimonadophyceae</taxon>
        <taxon>Pyramimonadales</taxon>
        <taxon>Pyramimonadaceae</taxon>
        <taxon>Cymbomonas</taxon>
    </lineage>
</organism>
<evidence type="ECO:0000256" key="2">
    <source>
        <dbReference type="SAM" id="MobiDB-lite"/>
    </source>
</evidence>
<dbReference type="GO" id="GO:0003756">
    <property type="term" value="F:protein disulfide isomerase activity"/>
    <property type="evidence" value="ECO:0007669"/>
    <property type="project" value="TreeGrafter"/>
</dbReference>
<evidence type="ECO:0000313" key="6">
    <source>
        <dbReference type="Proteomes" id="UP001190700"/>
    </source>
</evidence>
<dbReference type="EMBL" id="LGRX02033620">
    <property type="protein sequence ID" value="KAK3240518.1"/>
    <property type="molecule type" value="Genomic_DNA"/>
</dbReference>
<dbReference type="GO" id="GO:0005783">
    <property type="term" value="C:endoplasmic reticulum"/>
    <property type="evidence" value="ECO:0007669"/>
    <property type="project" value="TreeGrafter"/>
</dbReference>
<dbReference type="Gene3D" id="2.60.40.790">
    <property type="match status" value="1"/>
</dbReference>
<evidence type="ECO:0000313" key="5">
    <source>
        <dbReference type="EMBL" id="KAK3240518.1"/>
    </source>
</evidence>
<feature type="chain" id="PRO_5042071624" description="CS domain-containing protein" evidence="3">
    <location>
        <begin position="24"/>
        <end position="713"/>
    </location>
</feature>
<dbReference type="GO" id="GO:0034976">
    <property type="term" value="P:response to endoplasmic reticulum stress"/>
    <property type="evidence" value="ECO:0007669"/>
    <property type="project" value="TreeGrafter"/>
</dbReference>
<dbReference type="PANTHER" id="PTHR18929">
    <property type="entry name" value="PROTEIN DISULFIDE ISOMERASE"/>
    <property type="match status" value="1"/>
</dbReference>
<sequence>MDSLSFTRCCALLLITATSGASAMFREYPRILWAQRDSMLYVKMVTPEVIENSIEVGLNDTHLNFTANSFEKQWGVSIPFFRRLEADLCSWEAGRGHVQFVLKKKWVWRYWPRLQRDVKGSGELWPHIGVDWKRWKAEDEAKADQNSVPEEDDWLDEDYALTKKAHFPYEEYPDEYMPLLNRSTLQPWLEGQKVGVVLFFDRESRVNMLAHALFASVSKMLHDMEIPLGRVDKGSDTELMKMLHITNFPSAQLFLATGETFLFDTSKFKRGRELVNFLRRQMQPEFTALENYAELDDFMKNHSRVALGVFDESGPRPKAVAKKAASFDHTTRGFRARIDMVPLAFARVNMSLWSMEDRTAIAERYNKALPFTGYVMEKTGEDTQFFKGKWKQNIMSGWTYNAQFNLLELITPANFDEFRNRRLPITYLLMDDDHIYNKELLDEVKTFAKAYYNKMTFVYTPMSGPSAQDLRSHLRCEYNGASSAVIEDHINEYMYCATTEYGKPITFERVEKLVNSYMTKSINPDKVRSEQVPLPFHNPGPLFKVVSDNMFEVAMAANKDVVLHFYTDTDDLYEDRLHEMEKFAELAEDAKHIYVGSIDGFKNEKPQDFPDLGYFPCTWMFPMYDKYSPRHFNSSAGFTAERLLRWIHETASFPLPEHVIPAKPLNEKEGSPIGWNGPRPDVDNMEETIKKHQAQLQDPDYVNSKDFEFKDEL</sequence>
<dbReference type="SUPFAM" id="SSF52833">
    <property type="entry name" value="Thioredoxin-like"/>
    <property type="match status" value="2"/>
</dbReference>
<evidence type="ECO:0000256" key="1">
    <source>
        <dbReference type="ARBA" id="ARBA00006347"/>
    </source>
</evidence>
<dbReference type="Gene3D" id="3.40.30.10">
    <property type="entry name" value="Glutaredoxin"/>
    <property type="match status" value="2"/>
</dbReference>
<dbReference type="InterPro" id="IPR008978">
    <property type="entry name" value="HSP20-like_chaperone"/>
</dbReference>
<dbReference type="Pfam" id="PF13848">
    <property type="entry name" value="Thioredoxin_6"/>
    <property type="match status" value="1"/>
</dbReference>
<keyword evidence="3" id="KW-0732">Signal</keyword>
<comment type="caution">
    <text evidence="5">The sequence shown here is derived from an EMBL/GenBank/DDBJ whole genome shotgun (WGS) entry which is preliminary data.</text>
</comment>
<gene>
    <name evidence="5" type="ORF">CYMTET_49644</name>
</gene>
<dbReference type="PROSITE" id="PS51203">
    <property type="entry name" value="CS"/>
    <property type="match status" value="1"/>
</dbReference>
<evidence type="ECO:0000256" key="3">
    <source>
        <dbReference type="SAM" id="SignalP"/>
    </source>
</evidence>
<feature type="signal peptide" evidence="3">
    <location>
        <begin position="1"/>
        <end position="23"/>
    </location>
</feature>
<dbReference type="InterPro" id="IPR036249">
    <property type="entry name" value="Thioredoxin-like_sf"/>
</dbReference>
<comment type="similarity">
    <text evidence="1">Belongs to the protein disulfide isomerase family.</text>
</comment>
<keyword evidence="6" id="KW-1185">Reference proteome</keyword>
<accession>A0AAE0ETP2</accession>
<proteinExistence type="inferred from homology"/>
<dbReference type="AlphaFoldDB" id="A0AAE0ETP2"/>
<evidence type="ECO:0000259" key="4">
    <source>
        <dbReference type="PROSITE" id="PS51203"/>
    </source>
</evidence>
<dbReference type="InterPro" id="IPR007052">
    <property type="entry name" value="CS_dom"/>
</dbReference>
<protein>
    <recommendedName>
        <fullName evidence="4">CS domain-containing protein</fullName>
    </recommendedName>
</protein>
<reference evidence="5 6" key="1">
    <citation type="journal article" date="2015" name="Genome Biol. Evol.">
        <title>Comparative Genomics of a Bacterivorous Green Alga Reveals Evolutionary Causalities and Consequences of Phago-Mixotrophic Mode of Nutrition.</title>
        <authorList>
            <person name="Burns J.A."/>
            <person name="Paasch A."/>
            <person name="Narechania A."/>
            <person name="Kim E."/>
        </authorList>
    </citation>
    <scope>NUCLEOTIDE SEQUENCE [LARGE SCALE GENOMIC DNA]</scope>
    <source>
        <strain evidence="5 6">PLY_AMNH</strain>
    </source>
</reference>
<feature type="region of interest" description="Disordered" evidence="2">
    <location>
        <begin position="663"/>
        <end position="702"/>
    </location>
</feature>
<feature type="domain" description="CS" evidence="4">
    <location>
        <begin position="26"/>
        <end position="115"/>
    </location>
</feature>
<dbReference type="GO" id="GO:0006457">
    <property type="term" value="P:protein folding"/>
    <property type="evidence" value="ECO:0007669"/>
    <property type="project" value="TreeGrafter"/>
</dbReference>
<name>A0AAE0ETP2_9CHLO</name>